<organism evidence="7 8">
    <name type="scientific">Anolis carolinensis</name>
    <name type="common">Green anole</name>
    <name type="synonym">American chameleon</name>
    <dbReference type="NCBI Taxonomy" id="28377"/>
    <lineage>
        <taxon>Eukaryota</taxon>
        <taxon>Metazoa</taxon>
        <taxon>Chordata</taxon>
        <taxon>Craniata</taxon>
        <taxon>Vertebrata</taxon>
        <taxon>Euteleostomi</taxon>
        <taxon>Lepidosauria</taxon>
        <taxon>Squamata</taxon>
        <taxon>Bifurcata</taxon>
        <taxon>Unidentata</taxon>
        <taxon>Episquamata</taxon>
        <taxon>Toxicofera</taxon>
        <taxon>Iguania</taxon>
        <taxon>Dactyloidae</taxon>
        <taxon>Anolis</taxon>
    </lineage>
</organism>
<evidence type="ECO:0000256" key="5">
    <source>
        <dbReference type="SAM" id="SignalP"/>
    </source>
</evidence>
<dbReference type="InParanoid" id="A0A803SQR9"/>
<dbReference type="InterPro" id="IPR036179">
    <property type="entry name" value="Ig-like_dom_sf"/>
</dbReference>
<sequence length="158" mass="18164">MSTKILTCSFFLLTGVLSQHAGYTLTASAFVSVQRGLDVHIPCQFTYNKQHVNNFSTFYGYWFKSKEEPFQCASVPSQSKPDLLVTTNKEGQTIKESTKNRIHLDGDLEQGNCSFWINDAQLEDEGSYYFRVEQGNILKYSFYHKTLQVFMTGKHLLY</sequence>
<keyword evidence="3" id="KW-1133">Transmembrane helix</keyword>
<keyword evidence="8" id="KW-1185">Reference proteome</keyword>
<feature type="chain" id="PRO_5032533389" description="Immunoglobulin domain-containing protein" evidence="5">
    <location>
        <begin position="19"/>
        <end position="158"/>
    </location>
</feature>
<evidence type="ECO:0000259" key="6">
    <source>
        <dbReference type="SMART" id="SM00409"/>
    </source>
</evidence>
<evidence type="ECO:0000313" key="7">
    <source>
        <dbReference type="Ensembl" id="ENSACAP00000025309.1"/>
    </source>
</evidence>
<accession>A0A803SQR9</accession>
<reference evidence="7" key="2">
    <citation type="submission" date="2025-08" db="UniProtKB">
        <authorList>
            <consortium name="Ensembl"/>
        </authorList>
    </citation>
    <scope>IDENTIFICATION</scope>
</reference>
<dbReference type="SMART" id="SM00409">
    <property type="entry name" value="IG"/>
    <property type="match status" value="1"/>
</dbReference>
<dbReference type="SUPFAM" id="SSF48726">
    <property type="entry name" value="Immunoglobulin"/>
    <property type="match status" value="1"/>
</dbReference>
<reference evidence="7" key="3">
    <citation type="submission" date="2025-09" db="UniProtKB">
        <authorList>
            <consortium name="Ensembl"/>
        </authorList>
    </citation>
    <scope>IDENTIFICATION</scope>
</reference>
<reference evidence="7" key="1">
    <citation type="submission" date="2009-12" db="EMBL/GenBank/DDBJ databases">
        <title>The Genome Sequence of Anolis carolinensis (Green Anole Lizard).</title>
        <authorList>
            <consortium name="The Genome Sequencing Platform"/>
            <person name="Di Palma F."/>
            <person name="Alfoldi J."/>
            <person name="Heiman D."/>
            <person name="Young S."/>
            <person name="Grabherr M."/>
            <person name="Johnson J."/>
            <person name="Lander E.S."/>
            <person name="Lindblad-Toh K."/>
        </authorList>
    </citation>
    <scope>NUCLEOTIDE SEQUENCE [LARGE SCALE GENOMIC DNA]</scope>
    <source>
        <strain evidence="7">JBL SC #1</strain>
    </source>
</reference>
<evidence type="ECO:0000256" key="4">
    <source>
        <dbReference type="ARBA" id="ARBA00023136"/>
    </source>
</evidence>
<dbReference type="Ensembl" id="ENSACAT00000039026.1">
    <property type="protein sequence ID" value="ENSACAP00000025309.1"/>
    <property type="gene ID" value="ENSACAG00000044134.1"/>
</dbReference>
<keyword evidence="5" id="KW-0732">Signal</keyword>
<comment type="subcellular location">
    <subcellularLocation>
        <location evidence="1">Membrane</location>
        <topology evidence="1">Single-pass membrane protein</topology>
    </subcellularLocation>
</comment>
<name>A0A803SQR9_ANOCA</name>
<keyword evidence="2" id="KW-0812">Transmembrane</keyword>
<dbReference type="PANTHER" id="PTHR12035">
    <property type="entry name" value="SIALIC ACID BINDING IMMUNOGLOBULIN-LIKE LECTIN"/>
    <property type="match status" value="1"/>
</dbReference>
<evidence type="ECO:0000256" key="2">
    <source>
        <dbReference type="ARBA" id="ARBA00022692"/>
    </source>
</evidence>
<feature type="domain" description="Immunoglobulin" evidence="6">
    <location>
        <begin position="28"/>
        <end position="148"/>
    </location>
</feature>
<dbReference type="Proteomes" id="UP000001646">
    <property type="component" value="Unplaced"/>
</dbReference>
<dbReference type="Gene3D" id="2.60.40.10">
    <property type="entry name" value="Immunoglobulins"/>
    <property type="match status" value="1"/>
</dbReference>
<dbReference type="InterPro" id="IPR051036">
    <property type="entry name" value="SIGLEC"/>
</dbReference>
<dbReference type="InterPro" id="IPR013783">
    <property type="entry name" value="Ig-like_fold"/>
</dbReference>
<dbReference type="GeneTree" id="ENSGT01150000286907"/>
<dbReference type="AlphaFoldDB" id="A0A803SQR9"/>
<protein>
    <recommendedName>
        <fullName evidence="6">Immunoglobulin domain-containing protein</fullName>
    </recommendedName>
</protein>
<keyword evidence="4" id="KW-0472">Membrane</keyword>
<feature type="signal peptide" evidence="5">
    <location>
        <begin position="1"/>
        <end position="18"/>
    </location>
</feature>
<dbReference type="InterPro" id="IPR003599">
    <property type="entry name" value="Ig_sub"/>
</dbReference>
<dbReference type="GO" id="GO:0016020">
    <property type="term" value="C:membrane"/>
    <property type="evidence" value="ECO:0007669"/>
    <property type="project" value="UniProtKB-SubCell"/>
</dbReference>
<proteinExistence type="predicted"/>
<dbReference type="InterPro" id="IPR013106">
    <property type="entry name" value="Ig_V-set"/>
</dbReference>
<dbReference type="PANTHER" id="PTHR12035:SF125">
    <property type="entry name" value="SIALIC ACID-BINDING IG-LIKE LECTIN 5"/>
    <property type="match status" value="1"/>
</dbReference>
<evidence type="ECO:0000256" key="3">
    <source>
        <dbReference type="ARBA" id="ARBA00022989"/>
    </source>
</evidence>
<evidence type="ECO:0000313" key="8">
    <source>
        <dbReference type="Proteomes" id="UP000001646"/>
    </source>
</evidence>
<dbReference type="Pfam" id="PF07686">
    <property type="entry name" value="V-set"/>
    <property type="match status" value="1"/>
</dbReference>
<evidence type="ECO:0000256" key="1">
    <source>
        <dbReference type="ARBA" id="ARBA00004167"/>
    </source>
</evidence>